<proteinExistence type="predicted"/>
<sequence>MNIALPDWYDELLEFECESKGCVLNLNVVINGEERVINFYDLTRFSQDVESELNENGYFNDENAVILLKVTKNNIMGYLYSLVS</sequence>
<dbReference type="Proteomes" id="UP000249005">
    <property type="component" value="Chromosome 1"/>
</dbReference>
<gene>
    <name evidence="1" type="ORF">NCTC12151_01234</name>
</gene>
<evidence type="ECO:0000313" key="1">
    <source>
        <dbReference type="EMBL" id="SQI38624.1"/>
    </source>
</evidence>
<keyword evidence="2" id="KW-1185">Reference proteome</keyword>
<organism evidence="1 2">
    <name type="scientific">Leminorella richardii</name>
    <dbReference type="NCBI Taxonomy" id="158841"/>
    <lineage>
        <taxon>Bacteria</taxon>
        <taxon>Pseudomonadati</taxon>
        <taxon>Pseudomonadota</taxon>
        <taxon>Gammaproteobacteria</taxon>
        <taxon>Enterobacterales</taxon>
        <taxon>Budviciaceae</taxon>
        <taxon>Leminorella</taxon>
    </lineage>
</organism>
<accession>A0A2X4XPM0</accession>
<reference evidence="1 2" key="1">
    <citation type="submission" date="2018-06" db="EMBL/GenBank/DDBJ databases">
        <authorList>
            <consortium name="Pathogen Informatics"/>
            <person name="Doyle S."/>
        </authorList>
    </citation>
    <scope>NUCLEOTIDE SEQUENCE [LARGE SCALE GENOMIC DNA]</scope>
    <source>
        <strain evidence="1 2">NCTC12151</strain>
    </source>
</reference>
<protein>
    <submittedName>
        <fullName evidence="1">Uncharacterized protein</fullName>
    </submittedName>
</protein>
<evidence type="ECO:0000313" key="2">
    <source>
        <dbReference type="Proteomes" id="UP000249005"/>
    </source>
</evidence>
<dbReference type="AlphaFoldDB" id="A0A2X4XPM0"/>
<name>A0A2X4XPM0_9GAMM</name>
<dbReference type="EMBL" id="LS483470">
    <property type="protein sequence ID" value="SQI38624.1"/>
    <property type="molecule type" value="Genomic_DNA"/>
</dbReference>
<dbReference type="KEGG" id="lri:NCTC12151_01234"/>